<protein>
    <submittedName>
        <fullName evidence="1">Uncharacterized protein</fullName>
    </submittedName>
</protein>
<organism evidence="1 2">
    <name type="scientific">Sneathiella chinensis</name>
    <dbReference type="NCBI Taxonomy" id="349750"/>
    <lineage>
        <taxon>Bacteria</taxon>
        <taxon>Pseudomonadati</taxon>
        <taxon>Pseudomonadota</taxon>
        <taxon>Alphaproteobacteria</taxon>
        <taxon>Sneathiellales</taxon>
        <taxon>Sneathiellaceae</taxon>
        <taxon>Sneathiella</taxon>
    </lineage>
</organism>
<name>A0ABQ5U5D7_9PROT</name>
<evidence type="ECO:0000313" key="2">
    <source>
        <dbReference type="Proteomes" id="UP001161409"/>
    </source>
</evidence>
<proteinExistence type="predicted"/>
<gene>
    <name evidence="1" type="ORF">GCM10007924_26010</name>
</gene>
<accession>A0ABQ5U5D7</accession>
<dbReference type="Proteomes" id="UP001161409">
    <property type="component" value="Unassembled WGS sequence"/>
</dbReference>
<reference evidence="1" key="1">
    <citation type="journal article" date="2014" name="Int. J. Syst. Evol. Microbiol.">
        <title>Complete genome of a new Firmicutes species belonging to the dominant human colonic microbiota ('Ruminococcus bicirculans') reveals two chromosomes and a selective capacity to utilize plant glucans.</title>
        <authorList>
            <consortium name="NISC Comparative Sequencing Program"/>
            <person name="Wegmann U."/>
            <person name="Louis P."/>
            <person name="Goesmann A."/>
            <person name="Henrissat B."/>
            <person name="Duncan S.H."/>
            <person name="Flint H.J."/>
        </authorList>
    </citation>
    <scope>NUCLEOTIDE SEQUENCE</scope>
    <source>
        <strain evidence="1">NBRC 103408</strain>
    </source>
</reference>
<dbReference type="EMBL" id="BSNF01000008">
    <property type="protein sequence ID" value="GLQ07380.1"/>
    <property type="molecule type" value="Genomic_DNA"/>
</dbReference>
<reference evidence="1" key="2">
    <citation type="submission" date="2023-01" db="EMBL/GenBank/DDBJ databases">
        <title>Draft genome sequence of Sneathiella chinensis strain NBRC 103408.</title>
        <authorList>
            <person name="Sun Q."/>
            <person name="Mori K."/>
        </authorList>
    </citation>
    <scope>NUCLEOTIDE SEQUENCE</scope>
    <source>
        <strain evidence="1">NBRC 103408</strain>
    </source>
</reference>
<keyword evidence="2" id="KW-1185">Reference proteome</keyword>
<sequence length="581" mass="65490">MSGLFKGGLVKSPRYWFGRVTRPQHRTVFTQDAVFGFENRKNLERMIRYEKSGGPSLVMNASRYGLEVPFFTDHTNIAKNEDTAQLFGLWDSELNPLCYIDYPRTIWKSVRDRNGLLEISLQYDKAPWNPDRLITYLAEHGTGKLERLLTSDLFDTYLGRLNLTDQEIEKIYTQQIDDTITEIAKEDNYKSYLMIQDYFSGGLTTNPLKPEIAQAYIHKVRVSEEATLSFTDVEFGFFFFMIPPEERGNLAIVLNGGGIANTADICDRLLHLLRLKERHDEPTYEAALKAFQDRISGSSEGLPEAAGLINSIRGLPAIDGFLQRASDFKRRNFESLCLKMVARYENRPSERAGLLTVLQFRQPKGAPPIVVPVLMYDEGGGVQIQELLPPAGEGSFFTWGLATYQVQLSLETATPSANFCYVGNVRSFLEKTRDCKRSSDFLVRTRQLYQLLSVLSHDIRDIDGQSVSLPVGPGHWRNLLKYLDAGTLLTCDFTLRKNPPLVAVGPDRADGEDAPFETVLVDALENYHFRLGLTGPFPHGSSTGRKKDKLPEGYSLPTIFPHHLGAAEDLKTDFGFAVIED</sequence>
<dbReference type="RefSeq" id="WP_169561456.1">
    <property type="nucleotide sequence ID" value="NZ_BSNF01000008.1"/>
</dbReference>
<evidence type="ECO:0000313" key="1">
    <source>
        <dbReference type="EMBL" id="GLQ07380.1"/>
    </source>
</evidence>
<comment type="caution">
    <text evidence="1">The sequence shown here is derived from an EMBL/GenBank/DDBJ whole genome shotgun (WGS) entry which is preliminary data.</text>
</comment>